<dbReference type="Pfam" id="PF02198">
    <property type="entry name" value="SAM_PNT"/>
    <property type="match status" value="1"/>
</dbReference>
<dbReference type="InterPro" id="IPR046328">
    <property type="entry name" value="ETS_fam"/>
</dbReference>
<dbReference type="PRINTS" id="PR00454">
    <property type="entry name" value="ETSDOMAIN"/>
</dbReference>
<dbReference type="EMBL" id="JTDY01000507">
    <property type="protein sequence ID" value="KOB76856.1"/>
    <property type="molecule type" value="Genomic_DNA"/>
</dbReference>
<comment type="subcellular location">
    <subcellularLocation>
        <location evidence="3">Nucleus</location>
    </subcellularLocation>
</comment>
<dbReference type="FunFam" id="1.10.10.10:FF:000516">
    <property type="entry name" value="ets DNA-binding protein pokkuri"/>
    <property type="match status" value="1"/>
</dbReference>
<dbReference type="STRING" id="104452.A0A0L7LNR2"/>
<dbReference type="SUPFAM" id="SSF47769">
    <property type="entry name" value="SAM/Pointed domain"/>
    <property type="match status" value="1"/>
</dbReference>
<dbReference type="SMART" id="SM00251">
    <property type="entry name" value="SAM_PNT"/>
    <property type="match status" value="1"/>
</dbReference>
<dbReference type="SMART" id="SM00413">
    <property type="entry name" value="ETS"/>
    <property type="match status" value="1"/>
</dbReference>
<dbReference type="SUPFAM" id="SSF46785">
    <property type="entry name" value="Winged helix' DNA-binding domain"/>
    <property type="match status" value="1"/>
</dbReference>
<feature type="region of interest" description="Disordered" evidence="4">
    <location>
        <begin position="180"/>
        <end position="260"/>
    </location>
</feature>
<name>A0A0L7LNR2_OPEBR</name>
<keyword evidence="2 3" id="KW-0238">DNA-binding</keyword>
<dbReference type="InterPro" id="IPR000418">
    <property type="entry name" value="Ets_dom"/>
</dbReference>
<feature type="compositionally biased region" description="Polar residues" evidence="4">
    <location>
        <begin position="248"/>
        <end position="257"/>
    </location>
</feature>
<feature type="compositionally biased region" description="Low complexity" evidence="4">
    <location>
        <begin position="212"/>
        <end position="224"/>
    </location>
</feature>
<dbReference type="GO" id="GO:0005634">
    <property type="term" value="C:nucleus"/>
    <property type="evidence" value="ECO:0007669"/>
    <property type="project" value="UniProtKB-SubCell"/>
</dbReference>
<feature type="region of interest" description="Disordered" evidence="4">
    <location>
        <begin position="379"/>
        <end position="408"/>
    </location>
</feature>
<evidence type="ECO:0000256" key="2">
    <source>
        <dbReference type="ARBA" id="ARBA00023125"/>
    </source>
</evidence>
<sequence>IVKMKVVSLQLPSGPSMERLPLPFSPTELLWRYPLPWAPPPPSPLGDTKAQLPAGLPPEPRLWTRDDVIVFLKWCEREFDLPSFDMDLFQMNGKALCLLTKNDLGERCPGAGDVLHNVLQMLVRDAALLGRLPSSPVTPTARAAPYPPSPHSHPPTPTWTLDGFHHFHSAAAVAAQPNSVTLSPAPSVDSSGSPQRGEATTYAPNYAPSVPTTTQTTSSGSNQSDSDEDNHFAQTPRSPKDTPLASPAPQNHLVQQHSHYRTQHREFFPNDMPESNTNGRLLWDFLQQLLNDPSQRYTNYIAWKNRETGVFKIVDPAGLAKLWGIQKNHLSMNYDKMSRALRYYYRVNILRKVQGERHCYQVVPQAPIKMEMKEERCEDENGDEDMPTDLSMAASEPWRKRARPDSQLQDKHRISALIGENILMKREPEYATDHYALNLSDKCEQ</sequence>
<dbReference type="InterPro" id="IPR036388">
    <property type="entry name" value="WH-like_DNA-bd_sf"/>
</dbReference>
<feature type="non-terminal residue" evidence="7">
    <location>
        <position position="1"/>
    </location>
</feature>
<dbReference type="InterPro" id="IPR036390">
    <property type="entry name" value="WH_DNA-bd_sf"/>
</dbReference>
<dbReference type="CDD" id="cd08535">
    <property type="entry name" value="SAM_PNT-Tel_Yan"/>
    <property type="match status" value="1"/>
</dbReference>
<evidence type="ECO:0000313" key="7">
    <source>
        <dbReference type="EMBL" id="KOB76856.1"/>
    </source>
</evidence>
<dbReference type="Proteomes" id="UP000037510">
    <property type="component" value="Unassembled WGS sequence"/>
</dbReference>
<dbReference type="AlphaFoldDB" id="A0A0L7LNR2"/>
<dbReference type="PANTHER" id="PTHR11849:SF201">
    <property type="entry name" value="ETS DNA-BINDING PROTEIN POKKURI"/>
    <property type="match status" value="1"/>
</dbReference>
<feature type="compositionally biased region" description="Polar residues" evidence="4">
    <location>
        <begin position="180"/>
        <end position="194"/>
    </location>
</feature>
<feature type="region of interest" description="Disordered" evidence="4">
    <location>
        <begin position="139"/>
        <end position="161"/>
    </location>
</feature>
<reference evidence="7 8" key="1">
    <citation type="journal article" date="2015" name="Genome Biol. Evol.">
        <title>The genome of winter moth (Operophtera brumata) provides a genomic perspective on sexual dimorphism and phenology.</title>
        <authorList>
            <person name="Derks M.F."/>
            <person name="Smit S."/>
            <person name="Salis L."/>
            <person name="Schijlen E."/>
            <person name="Bossers A."/>
            <person name="Mateman C."/>
            <person name="Pijl A.S."/>
            <person name="de Ridder D."/>
            <person name="Groenen M.A."/>
            <person name="Visser M.E."/>
            <person name="Megens H.J."/>
        </authorList>
    </citation>
    <scope>NUCLEOTIDE SEQUENCE [LARGE SCALE GENOMIC DNA]</scope>
    <source>
        <strain evidence="7">WM2013NL</strain>
        <tissue evidence="7">Head and thorax</tissue>
    </source>
</reference>
<evidence type="ECO:0000256" key="3">
    <source>
        <dbReference type="RuleBase" id="RU004019"/>
    </source>
</evidence>
<dbReference type="PROSITE" id="PS00345">
    <property type="entry name" value="ETS_DOMAIN_1"/>
    <property type="match status" value="1"/>
</dbReference>
<dbReference type="PROSITE" id="PS00346">
    <property type="entry name" value="ETS_DOMAIN_2"/>
    <property type="match status" value="1"/>
</dbReference>
<dbReference type="PANTHER" id="PTHR11849">
    <property type="entry name" value="ETS"/>
    <property type="match status" value="1"/>
</dbReference>
<evidence type="ECO:0000259" key="6">
    <source>
        <dbReference type="PROSITE" id="PS51433"/>
    </source>
</evidence>
<dbReference type="InterPro" id="IPR003118">
    <property type="entry name" value="Pointed_dom"/>
</dbReference>
<dbReference type="GO" id="GO:0000981">
    <property type="term" value="F:DNA-binding transcription factor activity, RNA polymerase II-specific"/>
    <property type="evidence" value="ECO:0007669"/>
    <property type="project" value="TreeGrafter"/>
</dbReference>
<dbReference type="GO" id="GO:0043565">
    <property type="term" value="F:sequence-specific DNA binding"/>
    <property type="evidence" value="ECO:0007669"/>
    <property type="project" value="InterPro"/>
</dbReference>
<keyword evidence="3" id="KW-0539">Nucleus</keyword>
<comment type="caution">
    <text evidence="7">The sequence shown here is derived from an EMBL/GenBank/DDBJ whole genome shotgun (WGS) entry which is preliminary data.</text>
</comment>
<dbReference type="FunFam" id="1.10.150.50:FF:000061">
    <property type="entry name" value="Ets DNA-binding protein pokkuri"/>
    <property type="match status" value="1"/>
</dbReference>
<organism evidence="7 8">
    <name type="scientific">Operophtera brumata</name>
    <name type="common">Winter moth</name>
    <name type="synonym">Phalaena brumata</name>
    <dbReference type="NCBI Taxonomy" id="104452"/>
    <lineage>
        <taxon>Eukaryota</taxon>
        <taxon>Metazoa</taxon>
        <taxon>Ecdysozoa</taxon>
        <taxon>Arthropoda</taxon>
        <taxon>Hexapoda</taxon>
        <taxon>Insecta</taxon>
        <taxon>Pterygota</taxon>
        <taxon>Neoptera</taxon>
        <taxon>Endopterygota</taxon>
        <taxon>Lepidoptera</taxon>
        <taxon>Glossata</taxon>
        <taxon>Ditrysia</taxon>
        <taxon>Geometroidea</taxon>
        <taxon>Geometridae</taxon>
        <taxon>Larentiinae</taxon>
        <taxon>Operophtera</taxon>
    </lineage>
</organism>
<dbReference type="GO" id="GO:0030154">
    <property type="term" value="P:cell differentiation"/>
    <property type="evidence" value="ECO:0007669"/>
    <property type="project" value="TreeGrafter"/>
</dbReference>
<dbReference type="Gene3D" id="1.10.150.50">
    <property type="entry name" value="Transcription Factor, Ets-1"/>
    <property type="match status" value="1"/>
</dbReference>
<dbReference type="PROSITE" id="PS51433">
    <property type="entry name" value="PNT"/>
    <property type="match status" value="1"/>
</dbReference>
<keyword evidence="8" id="KW-1185">Reference proteome</keyword>
<dbReference type="PROSITE" id="PS50061">
    <property type="entry name" value="ETS_DOMAIN_3"/>
    <property type="match status" value="1"/>
</dbReference>
<evidence type="ECO:0000256" key="4">
    <source>
        <dbReference type="SAM" id="MobiDB-lite"/>
    </source>
</evidence>
<accession>A0A0L7LNR2</accession>
<evidence type="ECO:0000313" key="8">
    <source>
        <dbReference type="Proteomes" id="UP000037510"/>
    </source>
</evidence>
<protein>
    <submittedName>
        <fullName evidence="7">Ets transcription factor BmEts2</fullName>
    </submittedName>
</protein>
<comment type="similarity">
    <text evidence="1 3">Belongs to the ETS family.</text>
</comment>
<proteinExistence type="inferred from homology"/>
<feature type="compositionally biased region" description="Pro residues" evidence="4">
    <location>
        <begin position="145"/>
        <end position="157"/>
    </location>
</feature>
<dbReference type="Pfam" id="PF00178">
    <property type="entry name" value="Ets"/>
    <property type="match status" value="1"/>
</dbReference>
<gene>
    <name evidence="7" type="ORF">OBRU01_05029</name>
</gene>
<evidence type="ECO:0000256" key="1">
    <source>
        <dbReference type="ARBA" id="ARBA00005562"/>
    </source>
</evidence>
<dbReference type="InterPro" id="IPR013761">
    <property type="entry name" value="SAM/pointed_sf"/>
</dbReference>
<dbReference type="Gene3D" id="1.10.10.10">
    <property type="entry name" value="Winged helix-like DNA-binding domain superfamily/Winged helix DNA-binding domain"/>
    <property type="match status" value="1"/>
</dbReference>
<evidence type="ECO:0000259" key="5">
    <source>
        <dbReference type="PROSITE" id="PS50061"/>
    </source>
</evidence>
<feature type="domain" description="ETS" evidence="5">
    <location>
        <begin position="280"/>
        <end position="363"/>
    </location>
</feature>
<feature type="domain" description="PNT" evidence="6">
    <location>
        <begin position="42"/>
        <end position="126"/>
    </location>
</feature>